<dbReference type="Proteomes" id="UP000693970">
    <property type="component" value="Unassembled WGS sequence"/>
</dbReference>
<feature type="binding site" evidence="9">
    <location>
        <position position="223"/>
    </location>
    <ligand>
        <name>chlorophyll a</name>
        <dbReference type="ChEBI" id="CHEBI:58416"/>
        <label>1</label>
    </ligand>
</feature>
<keyword evidence="6" id="KW-0934">Plastid</keyword>
<comment type="function">
    <text evidence="1">The light-harvesting complex (LHC) functions as a light receptor, it captures and delivers excitation energy to photosystems with which it is closely associated. Energy is transferred from the carotenoid and chlorophyll C (or B) to chlorophyll A and the photosynthetic reaction centers where it is used to synthesize ATP and reducing power.</text>
</comment>
<dbReference type="GO" id="GO:0016020">
    <property type="term" value="C:membrane"/>
    <property type="evidence" value="ECO:0007669"/>
    <property type="project" value="InterPro"/>
</dbReference>
<feature type="signal peptide" evidence="10">
    <location>
        <begin position="1"/>
        <end position="15"/>
    </location>
</feature>
<sequence length="256" mass="27552">MKLVVIASLLSSAAAFTPSSTKQAAQKALNAVPFNRPSEALPFSKNGCPATLDGSLPGDAGFDPVGFSTTPIVDLFDSKSGGKDTMSDLYWLREAEITHGRIAQLAVVGFIWPALFGTFPGNEWTGVDAYSYVNPLEALDHVPGFAISQIVAAMSWVELKRVSLIKEQGASRIPGDLLLGQGPGDRINPFGLNYTPEEFYEKQVQEIKHCRLAMLGAFGLYCQAANSGLDIKSQLGAALQYPEWYAKAGYFIPEGI</sequence>
<dbReference type="GO" id="GO:0030076">
    <property type="term" value="C:light-harvesting complex"/>
    <property type="evidence" value="ECO:0007669"/>
    <property type="project" value="UniProtKB-KW"/>
</dbReference>
<comment type="caution">
    <text evidence="11">The sequence shown here is derived from an EMBL/GenBank/DDBJ whole genome shotgun (WGS) entry which is preliminary data.</text>
</comment>
<dbReference type="InterPro" id="IPR001344">
    <property type="entry name" value="Chloro_AB-bd_pln"/>
</dbReference>
<dbReference type="AlphaFoldDB" id="A0A9K3M6J4"/>
<gene>
    <name evidence="11" type="ORF">IV203_014088</name>
</gene>
<keyword evidence="10" id="KW-0732">Signal</keyword>
<organism evidence="11 12">
    <name type="scientific">Nitzschia inconspicua</name>
    <dbReference type="NCBI Taxonomy" id="303405"/>
    <lineage>
        <taxon>Eukaryota</taxon>
        <taxon>Sar</taxon>
        <taxon>Stramenopiles</taxon>
        <taxon>Ochrophyta</taxon>
        <taxon>Bacillariophyta</taxon>
        <taxon>Bacillariophyceae</taxon>
        <taxon>Bacillariophycidae</taxon>
        <taxon>Bacillariales</taxon>
        <taxon>Bacillariaceae</taxon>
        <taxon>Nitzschia</taxon>
    </lineage>
</organism>
<dbReference type="PANTHER" id="PTHR21649">
    <property type="entry name" value="CHLOROPHYLL A/B BINDING PROTEIN"/>
    <property type="match status" value="1"/>
</dbReference>
<evidence type="ECO:0000256" key="3">
    <source>
        <dbReference type="ARBA" id="ARBA00005933"/>
    </source>
</evidence>
<feature type="binding site" evidence="9">
    <location>
        <position position="99"/>
    </location>
    <ligand>
        <name>chlorophyll a</name>
        <dbReference type="ChEBI" id="CHEBI:58416"/>
        <label>1</label>
    </ligand>
</feature>
<evidence type="ECO:0000313" key="11">
    <source>
        <dbReference type="EMBL" id="KAG7374993.1"/>
    </source>
</evidence>
<dbReference type="GO" id="GO:0016168">
    <property type="term" value="F:chlorophyll binding"/>
    <property type="evidence" value="ECO:0007669"/>
    <property type="project" value="UniProtKB-KW"/>
</dbReference>
<evidence type="ECO:0000256" key="6">
    <source>
        <dbReference type="ARBA" id="ARBA00022640"/>
    </source>
</evidence>
<reference evidence="11" key="2">
    <citation type="submission" date="2021-04" db="EMBL/GenBank/DDBJ databases">
        <authorList>
            <person name="Podell S."/>
        </authorList>
    </citation>
    <scope>NUCLEOTIDE SEQUENCE</scope>
    <source>
        <strain evidence="11">Hildebrandi</strain>
    </source>
</reference>
<feature type="binding site" evidence="9">
    <location>
        <position position="68"/>
    </location>
    <ligand>
        <name>chlorophyll a</name>
        <dbReference type="ChEBI" id="CHEBI:58416"/>
        <label>1</label>
    </ligand>
</feature>
<keyword evidence="4" id="KW-0150">Chloroplast</keyword>
<evidence type="ECO:0000256" key="1">
    <source>
        <dbReference type="ARBA" id="ARBA00004022"/>
    </source>
</evidence>
<keyword evidence="9" id="KW-0148">Chlorophyll</keyword>
<evidence type="ECO:0000256" key="4">
    <source>
        <dbReference type="ARBA" id="ARBA00022528"/>
    </source>
</evidence>
<dbReference type="GO" id="GO:0009765">
    <property type="term" value="P:photosynthesis, light harvesting"/>
    <property type="evidence" value="ECO:0007669"/>
    <property type="project" value="InterPro"/>
</dbReference>
<evidence type="ECO:0000256" key="5">
    <source>
        <dbReference type="ARBA" id="ARBA00022531"/>
    </source>
</evidence>
<name>A0A9K3M6J4_9STRA</name>
<evidence type="ECO:0000256" key="7">
    <source>
        <dbReference type="ARBA" id="ARBA00023243"/>
    </source>
</evidence>
<dbReference type="OrthoDB" id="423598at2759"/>
<comment type="subunit">
    <text evidence="8">The LHC complex of chromophytic algae is composed of fucoxanthin, chlorophyll A and C bound non-covalently by fucoxanthin chlorophyll proteins (FCPs). The ratio of the pigments in LHC; fucoxanthin: chlorophyll C: chlorophyll A; (0.6-1): (0.1-0.3): (1).</text>
</comment>
<feature type="binding site" evidence="9">
    <location>
        <position position="206"/>
    </location>
    <ligand>
        <name>chlorophyll a</name>
        <dbReference type="ChEBI" id="CHEBI:58416"/>
        <label>1</label>
    </ligand>
</feature>
<reference evidence="11" key="1">
    <citation type="journal article" date="2021" name="Sci. Rep.">
        <title>Diploid genomic architecture of Nitzschia inconspicua, an elite biomass production diatom.</title>
        <authorList>
            <person name="Oliver A."/>
            <person name="Podell S."/>
            <person name="Pinowska A."/>
            <person name="Traller J.C."/>
            <person name="Smith S.R."/>
            <person name="McClure R."/>
            <person name="Beliaev A."/>
            <person name="Bohutskyi P."/>
            <person name="Hill E.A."/>
            <person name="Rabines A."/>
            <person name="Zheng H."/>
            <person name="Allen L.Z."/>
            <person name="Kuo A."/>
            <person name="Grigoriev I.V."/>
            <person name="Allen A.E."/>
            <person name="Hazlebeck D."/>
            <person name="Allen E.E."/>
        </authorList>
    </citation>
    <scope>NUCLEOTIDE SEQUENCE</scope>
    <source>
        <strain evidence="11">Hildebrandi</strain>
    </source>
</reference>
<accession>A0A9K3M6J4</accession>
<evidence type="ECO:0000256" key="8">
    <source>
        <dbReference type="ARBA" id="ARBA00044011"/>
    </source>
</evidence>
<comment type="similarity">
    <text evidence="3">Belongs to the fucoxanthin chlorophyll protein family.</text>
</comment>
<keyword evidence="7" id="KW-0437">Light-harvesting polypeptide</keyword>
<evidence type="ECO:0000256" key="10">
    <source>
        <dbReference type="SAM" id="SignalP"/>
    </source>
</evidence>
<proteinExistence type="inferred from homology"/>
<keyword evidence="5" id="KW-0602">Photosynthesis</keyword>
<evidence type="ECO:0000313" key="12">
    <source>
        <dbReference type="Proteomes" id="UP000693970"/>
    </source>
</evidence>
<evidence type="ECO:0000256" key="9">
    <source>
        <dbReference type="PIRSR" id="PIRSR601344-1"/>
    </source>
</evidence>
<keyword evidence="12" id="KW-1185">Reference proteome</keyword>
<evidence type="ECO:0000256" key="2">
    <source>
        <dbReference type="ARBA" id="ARBA00004229"/>
    </source>
</evidence>
<feature type="binding site" description="axial binding residue" evidence="9">
    <location>
        <position position="167"/>
    </location>
    <ligand>
        <name>chlorophyll b</name>
        <dbReference type="ChEBI" id="CHEBI:61721"/>
        <label>1</label>
    </ligand>
    <ligandPart>
        <name>Mg</name>
        <dbReference type="ChEBI" id="CHEBI:25107"/>
    </ligandPart>
</feature>
<dbReference type="EMBL" id="JAGRRH010000001">
    <property type="protein sequence ID" value="KAG7374993.1"/>
    <property type="molecule type" value="Genomic_DNA"/>
</dbReference>
<feature type="binding site" evidence="9">
    <location>
        <position position="96"/>
    </location>
    <ligand>
        <name>chlorophyll a</name>
        <dbReference type="ChEBI" id="CHEBI:58416"/>
        <label>1</label>
    </ligand>
</feature>
<dbReference type="Pfam" id="PF00504">
    <property type="entry name" value="Chloroa_b-bind"/>
    <property type="match status" value="1"/>
</dbReference>
<feature type="binding site" evidence="9">
    <location>
        <position position="211"/>
    </location>
    <ligand>
        <name>chlorophyll a</name>
        <dbReference type="ChEBI" id="CHEBI:58416"/>
        <label>1</label>
    </ligand>
</feature>
<feature type="binding site" description="axial binding residue" evidence="9">
    <location>
        <position position="101"/>
    </location>
    <ligand>
        <name>chlorophyll b</name>
        <dbReference type="ChEBI" id="CHEBI:61721"/>
        <label>1</label>
    </ligand>
    <ligandPart>
        <name>Mg</name>
        <dbReference type="ChEBI" id="CHEBI:25107"/>
    </ligandPart>
</feature>
<protein>
    <submittedName>
        <fullName evidence="11">Fucoxanthin chl a/c protein, lhca clade</fullName>
    </submittedName>
</protein>
<keyword evidence="9" id="KW-0157">Chromophore</keyword>
<dbReference type="InterPro" id="IPR022796">
    <property type="entry name" value="Chloroa_b-bind"/>
</dbReference>
<comment type="subcellular location">
    <subcellularLocation>
        <location evidence="2">Plastid</location>
        <location evidence="2">Chloroplast</location>
    </subcellularLocation>
</comment>
<dbReference type="GO" id="GO:0009507">
    <property type="term" value="C:chloroplast"/>
    <property type="evidence" value="ECO:0007669"/>
    <property type="project" value="UniProtKB-SubCell"/>
</dbReference>
<feature type="chain" id="PRO_5039914487" evidence="10">
    <location>
        <begin position="16"/>
        <end position="256"/>
    </location>
</feature>